<name>A0A940PP28_9MICO</name>
<dbReference type="Proteomes" id="UP000675163">
    <property type="component" value="Unassembled WGS sequence"/>
</dbReference>
<sequence length="73" mass="8357">MTTKIRANVTKINGWWLTLAYVTGENLVPSQHAWSKSHPEAMQAAHMLISDFNARLMDAVNESRARRRKEFTA</sequence>
<gene>
    <name evidence="1" type="ORF">JOF28_001955</name>
</gene>
<proteinExistence type="predicted"/>
<organism evidence="1 2">
    <name type="scientific">Leucobacter exalbidus</name>
    <dbReference type="NCBI Taxonomy" id="662960"/>
    <lineage>
        <taxon>Bacteria</taxon>
        <taxon>Bacillati</taxon>
        <taxon>Actinomycetota</taxon>
        <taxon>Actinomycetes</taxon>
        <taxon>Micrococcales</taxon>
        <taxon>Microbacteriaceae</taxon>
        <taxon>Leucobacter</taxon>
    </lineage>
</organism>
<protein>
    <submittedName>
        <fullName evidence="1">Uncharacterized protein</fullName>
    </submittedName>
</protein>
<evidence type="ECO:0000313" key="2">
    <source>
        <dbReference type="Proteomes" id="UP000675163"/>
    </source>
</evidence>
<evidence type="ECO:0000313" key="1">
    <source>
        <dbReference type="EMBL" id="MBP1326723.1"/>
    </source>
</evidence>
<dbReference type="RefSeq" id="WP_209705586.1">
    <property type="nucleotide sequence ID" value="NZ_JAFIDA010000001.1"/>
</dbReference>
<keyword evidence="2" id="KW-1185">Reference proteome</keyword>
<dbReference type="EMBL" id="JAFIDA010000001">
    <property type="protein sequence ID" value="MBP1326723.1"/>
    <property type="molecule type" value="Genomic_DNA"/>
</dbReference>
<dbReference type="AlphaFoldDB" id="A0A940PP28"/>
<reference evidence="1" key="1">
    <citation type="submission" date="2021-02" db="EMBL/GenBank/DDBJ databases">
        <title>Sequencing the genomes of 1000 actinobacteria strains.</title>
        <authorList>
            <person name="Klenk H.-P."/>
        </authorList>
    </citation>
    <scope>NUCLEOTIDE SEQUENCE</scope>
    <source>
        <strain evidence="1">DSM 22850</strain>
    </source>
</reference>
<accession>A0A940PP28</accession>
<comment type="caution">
    <text evidence="1">The sequence shown here is derived from an EMBL/GenBank/DDBJ whole genome shotgun (WGS) entry which is preliminary data.</text>
</comment>